<dbReference type="EMBL" id="SODV01000001">
    <property type="protein sequence ID" value="TDX00980.1"/>
    <property type="molecule type" value="Genomic_DNA"/>
</dbReference>
<protein>
    <submittedName>
        <fullName evidence="2">Polysaccharide pyruvyl transferase</fullName>
    </submittedName>
</protein>
<feature type="domain" description="Polysaccharide pyruvyl transferase" evidence="1">
    <location>
        <begin position="16"/>
        <end position="222"/>
    </location>
</feature>
<accession>A0A4R8DRX9</accession>
<dbReference type="AlphaFoldDB" id="A0A4R8DRX9"/>
<keyword evidence="3" id="KW-1185">Reference proteome</keyword>
<dbReference type="RefSeq" id="WP_133993142.1">
    <property type="nucleotide sequence ID" value="NZ_SODV01000001.1"/>
</dbReference>
<dbReference type="Proteomes" id="UP000294498">
    <property type="component" value="Unassembled WGS sequence"/>
</dbReference>
<comment type="caution">
    <text evidence="2">The sequence shown here is derived from an EMBL/GenBank/DDBJ whole genome shotgun (WGS) entry which is preliminary data.</text>
</comment>
<organism evidence="2 3">
    <name type="scientific">Dinghuibacter silviterrae</name>
    <dbReference type="NCBI Taxonomy" id="1539049"/>
    <lineage>
        <taxon>Bacteria</taxon>
        <taxon>Pseudomonadati</taxon>
        <taxon>Bacteroidota</taxon>
        <taxon>Chitinophagia</taxon>
        <taxon>Chitinophagales</taxon>
        <taxon>Chitinophagaceae</taxon>
        <taxon>Dinghuibacter</taxon>
    </lineage>
</organism>
<proteinExistence type="predicted"/>
<dbReference type="Pfam" id="PF04230">
    <property type="entry name" value="PS_pyruv_trans"/>
    <property type="match status" value="1"/>
</dbReference>
<dbReference type="GO" id="GO:0016740">
    <property type="term" value="F:transferase activity"/>
    <property type="evidence" value="ECO:0007669"/>
    <property type="project" value="UniProtKB-KW"/>
</dbReference>
<name>A0A4R8DRX9_9BACT</name>
<keyword evidence="2" id="KW-0808">Transferase</keyword>
<gene>
    <name evidence="2" type="ORF">EDB95_2011</name>
</gene>
<sequence>MQYGLMTYPSFGGVYNIGDYIQSLAALQFLPQVDCFINREALHHFKDDPVKMIMNGWFMHIPENWPPSSAIDPLFVSFHINAGTNGRLLTSSGVDYFKKWASVGCRDLYTLKLLKDAGVHAYFSGCLTTTLDLDYTADSRSDNVYIVDAQFDVQTLGVFLDRDLLATAEFVTHLYGDEEPEIKRFERAAELIGKYARAKLVITSRLHCALPCLALGTPVLFLQSGSEDETCFCRFEGLLELLNTISIDSAGGVTSNFGVSHGDKIGQNCWCANSTKYLERAEFLKSECIRFIGQV</sequence>
<dbReference type="OrthoDB" id="5672604at2"/>
<evidence type="ECO:0000259" key="1">
    <source>
        <dbReference type="Pfam" id="PF04230"/>
    </source>
</evidence>
<reference evidence="2 3" key="1">
    <citation type="submission" date="2019-03" db="EMBL/GenBank/DDBJ databases">
        <title>Genomic Encyclopedia of Type Strains, Phase IV (KMG-IV): sequencing the most valuable type-strain genomes for metagenomic binning, comparative biology and taxonomic classification.</title>
        <authorList>
            <person name="Goeker M."/>
        </authorList>
    </citation>
    <scope>NUCLEOTIDE SEQUENCE [LARGE SCALE GENOMIC DNA]</scope>
    <source>
        <strain evidence="2 3">DSM 100059</strain>
    </source>
</reference>
<evidence type="ECO:0000313" key="2">
    <source>
        <dbReference type="EMBL" id="TDX00980.1"/>
    </source>
</evidence>
<evidence type="ECO:0000313" key="3">
    <source>
        <dbReference type="Proteomes" id="UP000294498"/>
    </source>
</evidence>
<dbReference type="InterPro" id="IPR007345">
    <property type="entry name" value="Polysacch_pyruvyl_Trfase"/>
</dbReference>